<feature type="compositionally biased region" description="Pro residues" evidence="2">
    <location>
        <begin position="3170"/>
        <end position="3180"/>
    </location>
</feature>
<feature type="region of interest" description="Disordered" evidence="2">
    <location>
        <begin position="3090"/>
        <end position="3109"/>
    </location>
</feature>
<dbReference type="InterPro" id="IPR028908">
    <property type="entry name" value="Tox-PL_dom"/>
</dbReference>
<feature type="compositionally biased region" description="Low complexity" evidence="2">
    <location>
        <begin position="1"/>
        <end position="11"/>
    </location>
</feature>
<feature type="region of interest" description="Disordered" evidence="2">
    <location>
        <begin position="275"/>
        <end position="380"/>
    </location>
</feature>
<feature type="region of interest" description="Disordered" evidence="2">
    <location>
        <begin position="829"/>
        <end position="887"/>
    </location>
</feature>
<feature type="compositionally biased region" description="Basic and acidic residues" evidence="2">
    <location>
        <begin position="355"/>
        <end position="368"/>
    </location>
</feature>
<feature type="coiled-coil region" evidence="1">
    <location>
        <begin position="5881"/>
        <end position="5924"/>
    </location>
</feature>
<dbReference type="Gene3D" id="1.10.287.1490">
    <property type="match status" value="1"/>
</dbReference>
<feature type="compositionally biased region" description="Pro residues" evidence="2">
    <location>
        <begin position="861"/>
        <end position="870"/>
    </location>
</feature>
<feature type="compositionally biased region" description="Low complexity" evidence="2">
    <location>
        <begin position="290"/>
        <end position="302"/>
    </location>
</feature>
<feature type="coiled-coil region" evidence="1">
    <location>
        <begin position="2871"/>
        <end position="2989"/>
    </location>
</feature>
<feature type="compositionally biased region" description="Polar residues" evidence="2">
    <location>
        <begin position="1882"/>
        <end position="1898"/>
    </location>
</feature>
<feature type="region of interest" description="Disordered" evidence="2">
    <location>
        <begin position="5337"/>
        <end position="5361"/>
    </location>
</feature>
<feature type="region of interest" description="Disordered" evidence="2">
    <location>
        <begin position="4704"/>
        <end position="4730"/>
    </location>
</feature>
<dbReference type="EMBL" id="NSDM01000011">
    <property type="protein sequence ID" value="MDQ2587229.1"/>
    <property type="molecule type" value="Genomic_DNA"/>
</dbReference>
<feature type="region of interest" description="Disordered" evidence="2">
    <location>
        <begin position="1"/>
        <end position="42"/>
    </location>
</feature>
<keyword evidence="5" id="KW-1185">Reference proteome</keyword>
<feature type="compositionally biased region" description="Pro residues" evidence="2">
    <location>
        <begin position="303"/>
        <end position="325"/>
    </location>
</feature>
<feature type="compositionally biased region" description="Low complexity" evidence="2">
    <location>
        <begin position="5580"/>
        <end position="5598"/>
    </location>
</feature>
<sequence>MQTPAAAVVVPPVAPPAPAKNKKVRGGGAPPKLDAPTGPRGKDVIADESWRHDPARTADWFAPSDPVSPDVWAPRRADAHFKTVNTVVADVTTDSTPSKIKSYQGLVNYDLRRIEVAPGKFVQDYTVKVHLKPGKDPDVDAQTIADLKVKAKTGVDDLLNQGFRLPSGDQFHLNLEFTNDPKDAHTTIEVGKTGTDQTHWNPNSSPNLLAHETLHYLGVPDEYSDSTRVFQQHATNSGVHLNDGGMMGRDVLGNDPGLRPRHLWLVERAANSQVAVPDTLLNDPGPTSRPPTTYAPPVTTAPAPAPDPANPGPNAPNPNATPPETPGSRPAPSGGKRKRDGEDGVDTDMDVDTDTDVRDVSKRPRTDTDPITGVTWDNDVNAPLDPAADVEMPDAGTDAVGDVNGPVVDLQSNATTKFNDAFKDLANGRPVHLPTPGGYLADLDANVKNDKPVGFVVNAIVPIKDIDANSLRDVIGQITADAKGLDGKVAFVIGVNTRGDLDPNAQAAVEAKLAELEPVLADIDVPVALTGFTWKMPSSGNLPYGTMRNETLDSTPNKFAISAMANNGSHPYIAVQDFDLGSRNVPSGRHIFNHVVDSMKGPDGLPPARPLMFSGGYRTPDLDTLVQDVEAKLQQTGGTIPDPEAFKSDFARKITQDMDARVEQAKTSPMLPYTPEPNLFFDGVAPLVDPTVRFGDGGAEFSMLGRSLNNFFANELGAVYDQKIADIEANADAGANADADVDMDADVAADTAADVADQKDVQLSQLAVDAQNYSHPIRTRAFISDFKGGAVETDLTRIAVTYVQSGSLPQTHAALGGVADRFFHRKEDKSGTSLSGFRDKFPKLAGVNRDPANLGADPDPQLNPNPPQTKPPRDNPTAPPPQPSTAPQFKEVAKVAKDLGAGPSRKMDSAMSTPVPGHPGVTAGIDQRNRIVKTVAGVNTAMSGPEASMQRRFGAMNNISNLPSTLPPAPNGLYDAVGKAQNVDPAQLRGDVTDYVSSLSADKGKLRGDAKAQAEAEIEIRRQLADFITDHPTTNGDLVNSVVQPGPNPEFDPSVLREVPGAESRNVMTGPDVHPDGGPVETGPLPDVPDPAQVRADAESAANADHIAAQALATQLRTPIVVHHPSGPPTTYTPFGTDLPEVAPIEVDAVQGPNGRSTYTPHVAPASGPDVVGTRPAPTPDVPGTRPAPTPDVPGTRPAPTPDVPSTSNTTTPDTTAPTSTAPGTTSPDTAAPVVPETRSRDLGTDTRTDTDADVQPPNAPRLRSRPTPNPVIPMATLTPPTPGPVLTTKNLPDFFQGNQALGTIAPVDVRGAPKVTEAVNGLRADDKAAIESALTSDFESFLGNGRNFQVKIGRNWFEANVQATMMPPADPAAAVTTPGTTTKVDMTAQSGTATSTTTNLTTANDVGAAATAGVATGPYGSIGGKAQQATPATGITSSTATTDQRIIRSGEGSTTAKVPVSYRVTLTDARGNAQPPITVDSDPAGPVDVTLQIPDDLSTIADSKPALAANPNAPRADWGARVEHAVPEAVTDVNSTKAFSDVAAKLHPSITKIGSPGRAALQTFLSPTTMRDNMGAMLTGWVTSPDLVSPHASKVSAVQARATLKGAELVGVHDASQLRLHDSTSSSTGVTATTKTGFDATAGFGGNIGQAGVLGGQVGVTATYSARTADSSNAGTNTVNKTGIQLKGQTGLYKVTADVEVRTPSGANVTVPVTTYMRLGLPEAAALDLPVPDGTQKGTTKPTDTPRFAPPYLDSAFAAGNARVGDFEPANRVQSQVEAALKNVAGFKDFLPNWNDPNANPRSGKGQGFADVAQRLANQRKLNLLSPTALKSNMDSLLGPGVNVQLKNSDATTNTYVNITVKAKLSGTTHLGQADARNIRGASSSGPKLDSATTTTKGWSGGVEGKVVIPAKTANATLMPTPQFGAKYNHSWTSKNTGGPTVNSTSLNVGSPNAQVFQGDVEFEVEITTFTRPRSWVQRVTPGLPGRQAPQPRVVARTVGASLDPAAPNNPEILPAISGKVNVWVSDSSALKVDPKGFKPGDPQVTTLTDAPTVKDLLTNRTKPASPEFLHVEAVANTTALRDQAIDALNRAANGDSALTVPGTESRNQIDRMFSPENIKANLRKLVETGMQEQGLKYDRRVTDRTGSVGMSMTLGNPKLVSIADDTGTENAVTGGYKAGDASSTSRSVDITGGVNVPIRPNATPPPAGEPTPASGAGGVAAVGKYTPWADSKSEAREVAGSVDRNVVTPPAARTVLIQLDADVTIVGESRAGNVVHGGTPRAEGASVKLPKSVFVRVSEDVARELGVLPNVAPTVGSPDFGGMAPPKTLAKDEPGSLGLSAVDKVPDLSAAVDDLVTQVNAKTSKRFGDPLVPDSVLKDSMNNLQRLVDFSSPASVKAMIDSALDGGVPLLVHQPGTFGKDSFQVTLRAKAGEPKFDRVVNDGVDVEHTIAGAEKVTTGQGRGSGWGVGVKAPGLASPGSANPNVSGTAGVIASANYGHAKSSTVTDATTHQFGHLRAGSGPAAKYTVPVEFELVVERGDKEIARATTGAQEMGIRLHADNQRVADPAAGPTPPYMAAAIKRGAEFGTPTAARAWQRAGSPSSLPPNASVENLRGAKDLRDAAVKALTDAGAKPGITGKGTGPLNTLLSTLSSENLQPGLPGMLDGPLDVPGLHEAALTFGQDADVKVYAKLVNPRLGALSDGVNLENPVSVVSTTSGEAKVTESADVSVGFATGSAAVKQGTDPKDTVNFNTGGVEVRHAAEDSQAVSGGATDNKVNNLKAQGRTGLVEFDVEYRVVATIGGRTGVVDLAVPGSAAVRMPAPEAQAVLGKDFDPELAKAQDDVKAAAKSWRDAEVEVDKARHAAQDAINAAAAELAKTDAEVHALSNDLNGVIGAAGAESGKVDGLAKAVDDARDSVADLQQRVKDLNTEVGELDVVAQNADEALRDATADVESSADTVADLEFRLGEAREKLDTAKQDLDAAGKALADHRAAPPPAEGAPPVDPAVERDLADAVDTAKSTRDGVQAGVDRLGTELDDAKAQHSTDLDAQRDAKDAAERANADLERAEGDLKTARDDLKTARDTLDQAKTDLRDQQRTVRDTTADRDAKQARYDVLLAARDAQEARIAAAEVVLNDRRQEADARQQAWWDAKRVVDQRVDTYNATPAPAPVPAPAPAPASTNDGTPPPPGTAPNSAPPPGTPVVTPPAAPPLNRDVPVTQPGVPQVAQTDAAQTDAAGTPPAARAVRGPRPERSFDLPPGATDLPPADRAVLDTLAKDLVEQNGIRDRKGYQRPTVAVTGPDARLVADALAAHGIDATVRDTTTPTTDVHVDWELKRADGWTPPAAPVGAKVTDTVITSSGPAAPHPVLDDPSWRHSTAPTADWFANPAPASDADIGTARAGAPITGRVRGEDGGVMNTTTVGRDGVKMKAWRGPIAYDTRVLDVNGTPVRDFTVKVHLDPAGHADPAQLADVRDRTRAGVEHLFNQGHRLPSGEQFHVTVEFTTDPADAHATVEVAAPDGRANQLSWPVDTDPRRLAHEVGHFLGLHDEYFETGKARPIFQHQDGKGRVMGDNAPTTDGIDEADASLKPRNLWLVENRMRALESSNDPAAVWTDPSAVVPAPGGTAPRIDHRPPRVSDTFAEEVLDTVQSDVQAPNAPFRRSRPAPPPAVPLVTITPPVPEPVFASVDLPDFFQNNQALGSVAVNGVRGAEQVTSAVDDLLPTVDGVTPRGVDRIGKALDDDFESFLGNGRTFQVQVGKNFYDAKVTAVLNPATGPGTASPAKVDSRVDSGATTTTTTSLTTGNDVSLNATASQGMGVYGTVGVKTTLSTPVTGNTATTSALDDREVRGGDGSTKHDVPVTYRVTLTDARGVVVGSTDVRTDGTGVALQIPDDLRNLANTDNALGKVRPADGAWGAKVEHLVPEAVTDIDADRAFRDVAAQLHPSVTKPGADGRTVLRDFLSATNIRDNLHVMLNGWVTSPNLTSPHSAYGSAVQMKATLVEAELVGTHGGTQFRMHDTATTNTGVTATVGSGVEVNAAVGGGVGTPGVPIGTAGITGSASAKTSESSSAGTTSVNRAGMQVGGQTGLYRVSANVEVRTPNGSTVTVPVTAHVRLGLPEANAHGLPVPAGTQARVTKPGTEDTRFEPPYLAEGLAAGNIRVGEFATANQVQAQVENALKGLPDFDGFLPEWNRGTDPRADGKNFADVVERLNNQRKLDAELSPTALKAKMDSLLGPGVQVQLKRQGLATNDFVNVTVKARLSGGKHLGEADARQVRGLSSSAPKLDSATTTTKGWSAGVEGRGGANVKPGTAALAPTGNAAVKYSSTTANKTTAGPVVNDVALNVGDPRSQVFAHDIEFDIEITTFSRNRSWVKRVTPGSPFLQVPKEKTVVRTADPDNPPAPNAPGNPTILPQIGGKVQLWVPDGSALKTPSTDFKPGEPVDGALPPGTTISALLKPGTTRPPRHEWLHVEAVTNAEALRDKAVEWLNTSAGADGSLTVPGTQARNQIDRMFSPENLKANLRRMAETGLVEDGLRFDRRVTDRTGAVGMTVELGGAKLVSISDTTPVETWTTGGFKAGDSVAHGQSVEGSVGVGLGGKPNDATPRGGATFTAGAKWTPWSKTGTTAREVGGNVDRKLVRPSGERTVLVQMDATFSIVGESRSGNAIHKGTPRAGGGTVTLPGGVFVRVSEQVARDMGLLEDVPPHDSPDHGTMRPPKRLNPGEPGGLGLSLVDDVPDLSPVVAQLAAVVNQNSKRELIPDSVLDDSMRNLQRLVDLTSPTSVKGLIDSAVDGGVPLLLHKPGAVIGKNTYQVTLKAKVGQPKFLEAVNDGRDIEHILAGSNKNSDAVTTGSSWGVSARAGGQHLPDVKNGQSPAAGGAVGASLNFAQAKTTTDTTTELFGHKHTATGPAVRYEVPVEFELVVHKGDKEVARVKADEAPITVRVHADNVRVDSADVPADGRPYGAEATGRPPTEAARAQVDAWKRGGHDVPGGASVEGMRGVQDVRMAAVAALERAGAGKGITGKGTGSLNSLLSTLSSETLQSMLPGMTKGPLEVPGLHEATLGRAQHANLKVYAKLVDPRLGSLSDGVKLENPTSTTHTTTSEAKHTQSGDFVVAPTGGVNKKADDAQGNPNLVDSANSAFAFPEFKHSADDSTADSGGPVSGTQQNVKPSGRTGLVGFTVEYRFVADLGGGKVGVYDLTVPDSVDLRMPLADVEATLGRTVPPDLATALDGVRDVAKTWRTTEAAVETTRHQAQDLLVQRTGADIEVTNRQTVLDTRSRDAETAFDALGAHATAVDEARTARDAAETALEDAETRAVDLDHASRRADEALGDAAADVRTTQEGVGRAEAHARAVDDARALADRALRDAETALAEHDEADTSTSDPDAAPGTPTTDPDTTPGTPTTDADSDADADQVRSALVRAVQDATEIRDDRQARQERAALDLAKARQDHRTALDRQRTAADAAADAKAAADRARTDLEVAERAAADARRDFATADDRLREARGNARRAEQDRQAAEFDHQRVVRERADLETRITTVGTDLAQQQDAADVQQANWWNAKTEADRRLATFNTPSTGTPSTGTPSTGTPSTGTPPPASGTTTPRSGPAFVPPPGAQTFGAQTFGAQTFGAPAVTATSTFGAPAAGGTPTPGTPTPGPSSTAARRDAAAAALTSRHRSERTAESNAVAARQAAEKQAEALALTAKQQADYNAESAAVAARLDAERLKAEADLLTRQQQDRVTESNALAARLQAEYDRVSAELAANQQAYRQQFATQVLAHQKLERDQVEAQIQQQLAVAPGSFDPDQVRQQVLNNQAAFLRTVEQQLDTEQAAERQRVEKELVARQDQDRKTAEQQLDQRQLVERQQAAQQLKTAQDAERLKAEQDLKARQLLEQQQAEAALDARQAAERKAEEDRLNARHNAEHAAELARWLPPGTKHAAAFADDNAAATWANTAYPGLSNVNRVNFENNVPGHNVNCTNCVIATHETLHGRPVAAPPLPAPAQGSYLEATFASTFRTVANYHEVVDHLAAQPGRHVSVGITRPDGTGHVFNAWNDRGDITFFDSQNHRPADLERDVVTIQFIPLPDLPQPGPPPTTATPTAGPVP</sequence>
<organism evidence="4 5">
    <name type="scientific">Saccharothrix yanglingensis</name>
    <dbReference type="NCBI Taxonomy" id="659496"/>
    <lineage>
        <taxon>Bacteria</taxon>
        <taxon>Bacillati</taxon>
        <taxon>Actinomycetota</taxon>
        <taxon>Actinomycetes</taxon>
        <taxon>Pseudonocardiales</taxon>
        <taxon>Pseudonocardiaceae</taxon>
        <taxon>Saccharothrix</taxon>
    </lineage>
</organism>
<feature type="compositionally biased region" description="Acidic residues" evidence="2">
    <location>
        <begin position="343"/>
        <end position="354"/>
    </location>
</feature>
<feature type="region of interest" description="Disordered" evidence="2">
    <location>
        <begin position="4061"/>
        <end position="4083"/>
    </location>
</feature>
<feature type="compositionally biased region" description="Low complexity" evidence="2">
    <location>
        <begin position="5646"/>
        <end position="5656"/>
    </location>
</feature>
<feature type="region of interest" description="Disordered" evidence="2">
    <location>
        <begin position="6091"/>
        <end position="6113"/>
    </location>
</feature>
<feature type="region of interest" description="Disordered" evidence="2">
    <location>
        <begin position="4126"/>
        <end position="4146"/>
    </location>
</feature>
<feature type="region of interest" description="Disordered" evidence="2">
    <location>
        <begin position="5577"/>
        <end position="5617"/>
    </location>
</feature>
<feature type="compositionally biased region" description="Pro residues" evidence="2">
    <location>
        <begin position="1177"/>
        <end position="1203"/>
    </location>
</feature>
<feature type="domain" description="Tox-PL" evidence="3">
    <location>
        <begin position="5984"/>
        <end position="6074"/>
    </location>
</feature>
<feature type="coiled-coil region" evidence="1">
    <location>
        <begin position="5473"/>
        <end position="5528"/>
    </location>
</feature>
<evidence type="ECO:0000313" key="5">
    <source>
        <dbReference type="Proteomes" id="UP001225605"/>
    </source>
</evidence>
<keyword evidence="1" id="KW-0175">Coiled coil</keyword>
<feature type="compositionally biased region" description="Basic and acidic residues" evidence="2">
    <location>
        <begin position="1238"/>
        <end position="1251"/>
    </location>
</feature>
<feature type="region of interest" description="Disordered" evidence="2">
    <location>
        <begin position="3776"/>
        <end position="3802"/>
    </location>
</feature>
<feature type="region of interest" description="Disordered" evidence="2">
    <location>
        <begin position="2197"/>
        <end position="2218"/>
    </location>
</feature>
<feature type="region of interest" description="Disordered" evidence="2">
    <location>
        <begin position="1729"/>
        <end position="1750"/>
    </location>
</feature>
<feature type="region of interest" description="Disordered" evidence="2">
    <location>
        <begin position="5155"/>
        <end position="5178"/>
    </location>
</feature>
<feature type="region of interest" description="Disordered" evidence="2">
    <location>
        <begin position="1879"/>
        <end position="1898"/>
    </location>
</feature>
<reference evidence="4 5" key="1">
    <citation type="submission" date="2017-06" db="EMBL/GenBank/DDBJ databases">
        <title>Cultured bacterium strain Saccharothrix yanglingensis Hhs.015.</title>
        <authorList>
            <person name="Xia Y."/>
        </authorList>
    </citation>
    <scope>NUCLEOTIDE SEQUENCE [LARGE SCALE GENOMIC DNA]</scope>
    <source>
        <strain evidence="4 5">Hhs.015</strain>
    </source>
</reference>
<evidence type="ECO:0000256" key="2">
    <source>
        <dbReference type="SAM" id="MobiDB-lite"/>
    </source>
</evidence>
<feature type="region of interest" description="Disordered" evidence="2">
    <location>
        <begin position="5093"/>
        <end position="5118"/>
    </location>
</feature>
<name>A0ABU0X535_9PSEU</name>
<feature type="region of interest" description="Disordered" evidence="2">
    <location>
        <begin position="3166"/>
        <end position="3269"/>
    </location>
</feature>
<dbReference type="PANTHER" id="PTHR48125">
    <property type="entry name" value="LP07818P1"/>
    <property type="match status" value="1"/>
</dbReference>
<gene>
    <name evidence="4" type="ORF">CKY47_25215</name>
</gene>
<feature type="compositionally biased region" description="Low complexity" evidence="2">
    <location>
        <begin position="5389"/>
        <end position="5413"/>
    </location>
</feature>
<feature type="compositionally biased region" description="Basic and acidic residues" evidence="2">
    <location>
        <begin position="5352"/>
        <end position="5361"/>
    </location>
</feature>
<dbReference type="PANTHER" id="PTHR48125:SF12">
    <property type="entry name" value="AT HOOK TRANSCRIPTION FACTOR FAMILY-RELATED"/>
    <property type="match status" value="1"/>
</dbReference>
<dbReference type="Proteomes" id="UP001225605">
    <property type="component" value="Unassembled WGS sequence"/>
</dbReference>
<feature type="region of interest" description="Disordered" evidence="2">
    <location>
        <begin position="4277"/>
        <end position="4307"/>
    </location>
</feature>
<evidence type="ECO:0000256" key="1">
    <source>
        <dbReference type="SAM" id="Coils"/>
    </source>
</evidence>
<feature type="region of interest" description="Disordered" evidence="2">
    <location>
        <begin position="3038"/>
        <end position="3064"/>
    </location>
</feature>
<accession>A0ABU0X535</accession>
<feature type="compositionally biased region" description="Low complexity" evidence="2">
    <location>
        <begin position="1204"/>
        <end position="1233"/>
    </location>
</feature>
<feature type="compositionally biased region" description="Low complexity" evidence="2">
    <location>
        <begin position="3226"/>
        <end position="3251"/>
    </location>
</feature>
<comment type="caution">
    <text evidence="4">The sequence shown here is derived from an EMBL/GenBank/DDBJ whole genome shotgun (WGS) entry which is preliminary data.</text>
</comment>
<feature type="coiled-coil region" evidence="1">
    <location>
        <begin position="5722"/>
        <end position="5774"/>
    </location>
</feature>
<feature type="compositionally biased region" description="Polar residues" evidence="2">
    <location>
        <begin position="4281"/>
        <end position="4298"/>
    </location>
</feature>
<feature type="region of interest" description="Disordered" evidence="2">
    <location>
        <begin position="5379"/>
        <end position="5420"/>
    </location>
</feature>
<dbReference type="Pfam" id="PF15644">
    <property type="entry name" value="Gln_amidase"/>
    <property type="match status" value="1"/>
</dbReference>
<evidence type="ECO:0000313" key="4">
    <source>
        <dbReference type="EMBL" id="MDQ2587229.1"/>
    </source>
</evidence>
<proteinExistence type="predicted"/>
<feature type="coiled-coil region" evidence="1">
    <location>
        <begin position="5302"/>
        <end position="5329"/>
    </location>
</feature>
<feature type="compositionally biased region" description="Pro residues" evidence="2">
    <location>
        <begin position="6093"/>
        <end position="6113"/>
    </location>
</feature>
<feature type="region of interest" description="Disordered" evidence="2">
    <location>
        <begin position="5646"/>
        <end position="5670"/>
    </location>
</feature>
<feature type="compositionally biased region" description="Low complexity" evidence="2">
    <location>
        <begin position="4061"/>
        <end position="4078"/>
    </location>
</feature>
<feature type="compositionally biased region" description="Low complexity" evidence="2">
    <location>
        <begin position="5605"/>
        <end position="5614"/>
    </location>
</feature>
<feature type="compositionally biased region" description="Pro residues" evidence="2">
    <location>
        <begin position="3188"/>
        <end position="3213"/>
    </location>
</feature>
<feature type="compositionally biased region" description="Basic and acidic residues" evidence="2">
    <location>
        <begin position="4707"/>
        <end position="4717"/>
    </location>
</feature>
<feature type="region of interest" description="Disordered" evidence="2">
    <location>
        <begin position="4957"/>
        <end position="4978"/>
    </location>
</feature>
<protein>
    <recommendedName>
        <fullName evidence="3">Tox-PL domain-containing protein</fullName>
    </recommendedName>
</protein>
<evidence type="ECO:0000259" key="3">
    <source>
        <dbReference type="Pfam" id="PF15644"/>
    </source>
</evidence>
<feature type="region of interest" description="Disordered" evidence="2">
    <location>
        <begin position="1150"/>
        <end position="1271"/>
    </location>
</feature>